<gene>
    <name evidence="4" type="ORF">JCM19231_2148</name>
</gene>
<evidence type="ECO:0000256" key="2">
    <source>
        <dbReference type="ARBA" id="ARBA00008791"/>
    </source>
</evidence>
<evidence type="ECO:0000256" key="1">
    <source>
        <dbReference type="ARBA" id="ARBA00004496"/>
    </source>
</evidence>
<dbReference type="Gene3D" id="3.40.50.12370">
    <property type="match status" value="1"/>
</dbReference>
<protein>
    <submittedName>
        <fullName evidence="4">Universal stress protein family 1</fullName>
    </submittedName>
</protein>
<name>A0A0B8P718_9VIBR</name>
<evidence type="ECO:0000256" key="3">
    <source>
        <dbReference type="ARBA" id="ARBA00022490"/>
    </source>
</evidence>
<reference evidence="4 5" key="2">
    <citation type="submission" date="2015-01" db="EMBL/GenBank/DDBJ databases">
        <authorList>
            <consortium name="NBRP consortium"/>
            <person name="Sawabe T."/>
            <person name="Meirelles P."/>
            <person name="Feng G."/>
            <person name="Sayaka M."/>
            <person name="Hattori M."/>
            <person name="Ohkuma M."/>
        </authorList>
    </citation>
    <scope>NUCLEOTIDE SEQUENCE [LARGE SCALE GENOMIC DNA]</scope>
    <source>
        <strain evidence="5">JCM 19231</strain>
    </source>
</reference>
<dbReference type="GO" id="GO:0005737">
    <property type="term" value="C:cytoplasm"/>
    <property type="evidence" value="ECO:0007669"/>
    <property type="project" value="UniProtKB-SubCell"/>
</dbReference>
<sequence>MVMGTLARTGIPGIVIGNTAENIVQAVSCSLVALKPPGFVSPVR</sequence>
<comment type="subcellular location">
    <subcellularLocation>
        <location evidence="1">Cytoplasm</location>
    </subcellularLocation>
</comment>
<proteinExistence type="inferred from homology"/>
<accession>A0A0B8P718</accession>
<dbReference type="SUPFAM" id="SSF52402">
    <property type="entry name" value="Adenine nucleotide alpha hydrolases-like"/>
    <property type="match status" value="1"/>
</dbReference>
<evidence type="ECO:0000313" key="4">
    <source>
        <dbReference type="EMBL" id="GAM59013.1"/>
    </source>
</evidence>
<dbReference type="PANTHER" id="PTHR47892">
    <property type="entry name" value="UNIVERSAL STRESS PROTEIN E"/>
    <property type="match status" value="1"/>
</dbReference>
<organism evidence="4 5">
    <name type="scientific">Vibrio ishigakensis</name>
    <dbReference type="NCBI Taxonomy" id="1481914"/>
    <lineage>
        <taxon>Bacteria</taxon>
        <taxon>Pseudomonadati</taxon>
        <taxon>Pseudomonadota</taxon>
        <taxon>Gammaproteobacteria</taxon>
        <taxon>Vibrionales</taxon>
        <taxon>Vibrionaceae</taxon>
        <taxon>Vibrio</taxon>
    </lineage>
</organism>
<comment type="similarity">
    <text evidence="2">Belongs to the universal stress protein A family.</text>
</comment>
<evidence type="ECO:0000313" key="5">
    <source>
        <dbReference type="Proteomes" id="UP000031671"/>
    </source>
</evidence>
<keyword evidence="5" id="KW-1185">Reference proteome</keyword>
<dbReference type="EMBL" id="BBRZ01000118">
    <property type="protein sequence ID" value="GAM59013.1"/>
    <property type="molecule type" value="Genomic_DNA"/>
</dbReference>
<dbReference type="Proteomes" id="UP000031671">
    <property type="component" value="Unassembled WGS sequence"/>
</dbReference>
<reference evidence="4 5" key="1">
    <citation type="submission" date="2015-01" db="EMBL/GenBank/DDBJ databases">
        <title>Vibrio sp. C1 JCM 19231 whole genome shotgun sequence.</title>
        <authorList>
            <person name="Sawabe T."/>
            <person name="Meirelles P."/>
            <person name="Feng G."/>
            <person name="Sayaka M."/>
            <person name="Hattori M."/>
            <person name="Ohkuma M."/>
        </authorList>
    </citation>
    <scope>NUCLEOTIDE SEQUENCE [LARGE SCALE GENOMIC DNA]</scope>
    <source>
        <strain evidence="5">JCM 19231</strain>
    </source>
</reference>
<dbReference type="PANTHER" id="PTHR47892:SF1">
    <property type="entry name" value="UNIVERSAL STRESS PROTEIN E"/>
    <property type="match status" value="1"/>
</dbReference>
<comment type="caution">
    <text evidence="4">The sequence shown here is derived from an EMBL/GenBank/DDBJ whole genome shotgun (WGS) entry which is preliminary data.</text>
</comment>
<dbReference type="AlphaFoldDB" id="A0A0B8P718"/>
<keyword evidence="3" id="KW-0963">Cytoplasm</keyword>